<dbReference type="AlphaFoldDB" id="A0A845QKP6"/>
<dbReference type="InterPro" id="IPR051677">
    <property type="entry name" value="AfsR-DnrI-RedD_regulator"/>
</dbReference>
<comment type="caution">
    <text evidence="3">The sequence shown here is derived from an EMBL/GenBank/DDBJ whole genome shotgun (WGS) entry which is preliminary data.</text>
</comment>
<evidence type="ECO:0000313" key="3">
    <source>
        <dbReference type="EMBL" id="NBH61333.1"/>
    </source>
</evidence>
<evidence type="ECO:0000313" key="4">
    <source>
        <dbReference type="Proteomes" id="UP000446866"/>
    </source>
</evidence>
<dbReference type="PANTHER" id="PTHR35807">
    <property type="entry name" value="TRANSCRIPTIONAL REGULATOR REDD-RELATED"/>
    <property type="match status" value="1"/>
</dbReference>
<dbReference type="PANTHER" id="PTHR35807:SF2">
    <property type="entry name" value="TRANSCRIPTIONAL ACTIVATOR DOMAIN"/>
    <property type="match status" value="1"/>
</dbReference>
<dbReference type="InterPro" id="IPR016032">
    <property type="entry name" value="Sig_transdc_resp-reg_C-effctor"/>
</dbReference>
<organism evidence="3 4">
    <name type="scientific">Anaerotruncus colihominis</name>
    <dbReference type="NCBI Taxonomy" id="169435"/>
    <lineage>
        <taxon>Bacteria</taxon>
        <taxon>Bacillati</taxon>
        <taxon>Bacillota</taxon>
        <taxon>Clostridia</taxon>
        <taxon>Eubacteriales</taxon>
        <taxon>Oscillospiraceae</taxon>
        <taxon>Anaerotruncus</taxon>
    </lineage>
</organism>
<keyword evidence="1" id="KW-0802">TPR repeat</keyword>
<dbReference type="SMART" id="SM01043">
    <property type="entry name" value="BTAD"/>
    <property type="match status" value="1"/>
</dbReference>
<sequence length="390" mass="44888">MLELFFLGNLKILYRGKDITTQLGSKACALIFLLMESKGKGLSREKIIAYLWPDSKEEAARYNLRYNLWEIKKIIKEDADGNLFLLSDNNACKINENYAYGCDFIEAACFDRKKEYTMAELLHFRSLFSGELYEGAFFKGCEELNNLILYRRIEFEKLKVQVMESMAELLAQEENYEGEIEVLQEILKIDPYNEEIAGLVMDAYCKIGKRAEAVNFYRTFSNTLAFSINIAPGEVLTEKYRQIQDGAQYEAFVRGERKVKDSAVVSTEERVCITCMEGIPYFWLSALLKDLKELHGDLLYKALNERDVFCLGSIQQEFWKSELAGRDSSTLKDVNIMNACVKALSAVASRRSLIIETRQGEYMDQASRAFVRYMKATAEEQGLKIVFFEK</sequence>
<dbReference type="Pfam" id="PF03704">
    <property type="entry name" value="BTAD"/>
    <property type="match status" value="1"/>
</dbReference>
<dbReference type="InterPro" id="IPR011990">
    <property type="entry name" value="TPR-like_helical_dom_sf"/>
</dbReference>
<dbReference type="SUPFAM" id="SSF48452">
    <property type="entry name" value="TPR-like"/>
    <property type="match status" value="1"/>
</dbReference>
<proteinExistence type="predicted"/>
<dbReference type="InterPro" id="IPR036388">
    <property type="entry name" value="WH-like_DNA-bd_sf"/>
</dbReference>
<reference evidence="3 4" key="1">
    <citation type="submission" date="2018-08" db="EMBL/GenBank/DDBJ databases">
        <title>Murine metabolic-syndrome-specific gut microbial biobank.</title>
        <authorList>
            <person name="Liu C."/>
        </authorList>
    </citation>
    <scope>NUCLEOTIDE SEQUENCE [LARGE SCALE GENOMIC DNA]</scope>
    <source>
        <strain evidence="3 4">28</strain>
    </source>
</reference>
<name>A0A845QKP6_9FIRM</name>
<keyword evidence="4" id="KW-1185">Reference proteome</keyword>
<protein>
    <recommendedName>
        <fullName evidence="2">Bacterial transcriptional activator domain-containing protein</fullName>
    </recommendedName>
</protein>
<evidence type="ECO:0000259" key="2">
    <source>
        <dbReference type="SMART" id="SM01043"/>
    </source>
</evidence>
<dbReference type="Gene3D" id="1.25.40.10">
    <property type="entry name" value="Tetratricopeptide repeat domain"/>
    <property type="match status" value="1"/>
</dbReference>
<dbReference type="PROSITE" id="PS50005">
    <property type="entry name" value="TPR"/>
    <property type="match status" value="1"/>
</dbReference>
<accession>A0A845QKP6</accession>
<dbReference type="SUPFAM" id="SSF46894">
    <property type="entry name" value="C-terminal effector domain of the bipartite response regulators"/>
    <property type="match status" value="1"/>
</dbReference>
<feature type="repeat" description="TPR" evidence="1">
    <location>
        <begin position="160"/>
        <end position="193"/>
    </location>
</feature>
<dbReference type="EMBL" id="QXWK01000011">
    <property type="protein sequence ID" value="NBH61333.1"/>
    <property type="molecule type" value="Genomic_DNA"/>
</dbReference>
<dbReference type="Gene3D" id="1.10.10.10">
    <property type="entry name" value="Winged helix-like DNA-binding domain superfamily/Winged helix DNA-binding domain"/>
    <property type="match status" value="1"/>
</dbReference>
<dbReference type="GO" id="GO:0006355">
    <property type="term" value="P:regulation of DNA-templated transcription"/>
    <property type="evidence" value="ECO:0007669"/>
    <property type="project" value="InterPro"/>
</dbReference>
<evidence type="ECO:0000256" key="1">
    <source>
        <dbReference type="PROSITE-ProRule" id="PRU00339"/>
    </source>
</evidence>
<gene>
    <name evidence="3" type="ORF">D0435_06675</name>
</gene>
<dbReference type="InterPro" id="IPR005158">
    <property type="entry name" value="BTAD"/>
</dbReference>
<dbReference type="InterPro" id="IPR019734">
    <property type="entry name" value="TPR_rpt"/>
</dbReference>
<dbReference type="GO" id="GO:0003677">
    <property type="term" value="F:DNA binding"/>
    <property type="evidence" value="ECO:0007669"/>
    <property type="project" value="InterPro"/>
</dbReference>
<feature type="domain" description="Bacterial transcriptional activator" evidence="2">
    <location>
        <begin position="102"/>
        <end position="244"/>
    </location>
</feature>
<dbReference type="Proteomes" id="UP000446866">
    <property type="component" value="Unassembled WGS sequence"/>
</dbReference>